<proteinExistence type="predicted"/>
<reference evidence="1" key="1">
    <citation type="journal article" date="2019" name="Beilstein J. Org. Chem.">
        <title>Nanangenines: drimane sesquiterpenoids as the dominant metabolite cohort of a novel Australian fungus, Aspergillus nanangensis.</title>
        <authorList>
            <person name="Lacey H.J."/>
            <person name="Gilchrist C.L.M."/>
            <person name="Crombie A."/>
            <person name="Kalaitzis J.A."/>
            <person name="Vuong D."/>
            <person name="Rutledge P.J."/>
            <person name="Turner P."/>
            <person name="Pitt J.I."/>
            <person name="Lacey E."/>
            <person name="Chooi Y.H."/>
            <person name="Piggott A.M."/>
        </authorList>
    </citation>
    <scope>NUCLEOTIDE SEQUENCE</scope>
    <source>
        <strain evidence="1">MST-FP2251</strain>
    </source>
</reference>
<sequence>MREGLDLPEFGHLPFDEFVIKNWDPASLLSQTEQKRLLVKKWIALGKYGRNTYALATFEEPMPENIPPTIPQNLLSEDDRAIASMLTSTLWIRTWFGSTTPDTDPTSEQTQEADTAYSRLRKAVLQQGHENYHVPCISPEFVFEDRRELSPETHEGRSPDITRGVATGRPASVPGYLVAAMMHCPELFWGVSEDEWRRFNAEEQQAEELEESDRSQAALVLVADRKACEEGWVLGLAVNHRGQILPFRVRERAKAAAQLAFDWQEGQPLAEIANDEAEDIEYYLGQRGDGWD</sequence>
<dbReference type="AlphaFoldDB" id="A0AAD4CR21"/>
<dbReference type="Proteomes" id="UP001194746">
    <property type="component" value="Unassembled WGS sequence"/>
</dbReference>
<protein>
    <submittedName>
        <fullName evidence="1">Uncharacterized protein</fullName>
    </submittedName>
</protein>
<evidence type="ECO:0000313" key="2">
    <source>
        <dbReference type="Proteomes" id="UP001194746"/>
    </source>
</evidence>
<dbReference type="EMBL" id="VCAU01000023">
    <property type="protein sequence ID" value="KAF9890843.1"/>
    <property type="molecule type" value="Genomic_DNA"/>
</dbReference>
<name>A0AAD4CR21_ASPNN</name>
<keyword evidence="2" id="KW-1185">Reference proteome</keyword>
<comment type="caution">
    <text evidence="1">The sequence shown here is derived from an EMBL/GenBank/DDBJ whole genome shotgun (WGS) entry which is preliminary data.</text>
</comment>
<evidence type="ECO:0000313" key="1">
    <source>
        <dbReference type="EMBL" id="KAF9890843.1"/>
    </source>
</evidence>
<organism evidence="1 2">
    <name type="scientific">Aspergillus nanangensis</name>
    <dbReference type="NCBI Taxonomy" id="2582783"/>
    <lineage>
        <taxon>Eukaryota</taxon>
        <taxon>Fungi</taxon>
        <taxon>Dikarya</taxon>
        <taxon>Ascomycota</taxon>
        <taxon>Pezizomycotina</taxon>
        <taxon>Eurotiomycetes</taxon>
        <taxon>Eurotiomycetidae</taxon>
        <taxon>Eurotiales</taxon>
        <taxon>Aspergillaceae</taxon>
        <taxon>Aspergillus</taxon>
        <taxon>Aspergillus subgen. Circumdati</taxon>
    </lineage>
</organism>
<gene>
    <name evidence="1" type="ORF">FE257_005414</name>
</gene>
<reference evidence="1" key="2">
    <citation type="submission" date="2020-02" db="EMBL/GenBank/DDBJ databases">
        <authorList>
            <person name="Gilchrist C.L.M."/>
            <person name="Chooi Y.-H."/>
        </authorList>
    </citation>
    <scope>NUCLEOTIDE SEQUENCE</scope>
    <source>
        <strain evidence="1">MST-FP2251</strain>
    </source>
</reference>
<accession>A0AAD4CR21</accession>